<feature type="region of interest" description="Disordered" evidence="1">
    <location>
        <begin position="72"/>
        <end position="93"/>
    </location>
</feature>
<dbReference type="Proteomes" id="UP000216020">
    <property type="component" value="Unassembled WGS sequence"/>
</dbReference>
<dbReference type="OrthoDB" id="8688999at2"/>
<sequence>MIRWHHVARGVIRGRAFSIEIASVEAGFIARALVDGAPPMGERSVSHSEQAAVGKAMSLAYAYAHGQASRGNGAGLDATASGQHPGERHMRAA</sequence>
<reference evidence="3" key="1">
    <citation type="submission" date="2017-05" db="EMBL/GenBank/DDBJ databases">
        <title>Complete and WGS of Bordetella genogroups.</title>
        <authorList>
            <person name="Spilker T."/>
            <person name="Lipuma J."/>
        </authorList>
    </citation>
    <scope>NUCLEOTIDE SEQUENCE [LARGE SCALE GENOMIC DNA]</scope>
    <source>
        <strain evidence="3">AU16122</strain>
    </source>
</reference>
<organism evidence="2 3">
    <name type="scientific">Bordetella genomosp. 10</name>
    <dbReference type="NCBI Taxonomy" id="1416804"/>
    <lineage>
        <taxon>Bacteria</taxon>
        <taxon>Pseudomonadati</taxon>
        <taxon>Pseudomonadota</taxon>
        <taxon>Betaproteobacteria</taxon>
        <taxon>Burkholderiales</taxon>
        <taxon>Alcaligenaceae</taxon>
        <taxon>Bordetella</taxon>
    </lineage>
</organism>
<proteinExistence type="predicted"/>
<protein>
    <submittedName>
        <fullName evidence="2">Uncharacterized protein</fullName>
    </submittedName>
</protein>
<evidence type="ECO:0000313" key="2">
    <source>
        <dbReference type="EMBL" id="OZI38511.1"/>
    </source>
</evidence>
<name>A0A261SN31_9BORD</name>
<dbReference type="AlphaFoldDB" id="A0A261SN31"/>
<comment type="caution">
    <text evidence="2">The sequence shown here is derived from an EMBL/GenBank/DDBJ whole genome shotgun (WGS) entry which is preliminary data.</text>
</comment>
<keyword evidence="3" id="KW-1185">Reference proteome</keyword>
<dbReference type="RefSeq" id="WP_094852607.1">
    <property type="nucleotide sequence ID" value="NZ_NEVM01000001.1"/>
</dbReference>
<dbReference type="EMBL" id="NEVM01000001">
    <property type="protein sequence ID" value="OZI38511.1"/>
    <property type="molecule type" value="Genomic_DNA"/>
</dbReference>
<gene>
    <name evidence="2" type="ORF">CAL29_09430</name>
</gene>
<evidence type="ECO:0000313" key="3">
    <source>
        <dbReference type="Proteomes" id="UP000216020"/>
    </source>
</evidence>
<evidence type="ECO:0000256" key="1">
    <source>
        <dbReference type="SAM" id="MobiDB-lite"/>
    </source>
</evidence>
<accession>A0A261SN31</accession>